<reference evidence="2" key="1">
    <citation type="submission" date="2018-08" db="EMBL/GenBank/DDBJ databases">
        <authorList>
            <consortium name="GenomeTrakr network: Whole genome sequencing for foodborne pathogen traceback"/>
        </authorList>
    </citation>
    <scope>NUCLEOTIDE SEQUENCE [LARGE SCALE GENOMIC DNA]</scope>
    <source>
        <strain evidence="2">CFSAN034428</strain>
    </source>
</reference>
<dbReference type="InterPro" id="IPR023346">
    <property type="entry name" value="Lysozyme-like_dom_sf"/>
</dbReference>
<dbReference type="Gene3D" id="1.10.530.10">
    <property type="match status" value="1"/>
</dbReference>
<evidence type="ECO:0000259" key="1">
    <source>
        <dbReference type="Pfam" id="PF01464"/>
    </source>
</evidence>
<dbReference type="SUPFAM" id="SSF53955">
    <property type="entry name" value="Lysozyme-like"/>
    <property type="match status" value="1"/>
</dbReference>
<feature type="domain" description="Transglycosylase SLT" evidence="1">
    <location>
        <begin position="13"/>
        <end position="141"/>
    </location>
</feature>
<protein>
    <submittedName>
        <fullName evidence="2">Transglycosylase</fullName>
    </submittedName>
</protein>
<comment type="caution">
    <text evidence="2">The sequence shown here is derived from an EMBL/GenBank/DDBJ whole genome shotgun (WGS) entry which is preliminary data.</text>
</comment>
<dbReference type="Pfam" id="PF01464">
    <property type="entry name" value="SLT"/>
    <property type="match status" value="1"/>
</dbReference>
<dbReference type="CDD" id="cd16892">
    <property type="entry name" value="LT_VirB1-like"/>
    <property type="match status" value="1"/>
</dbReference>
<dbReference type="Proteomes" id="UP000839515">
    <property type="component" value="Unassembled WGS sequence"/>
</dbReference>
<organism evidence="2">
    <name type="scientific">Salmonella enterica</name>
    <name type="common">Salmonella choleraesuis</name>
    <dbReference type="NCBI Taxonomy" id="28901"/>
    <lineage>
        <taxon>Bacteria</taxon>
        <taxon>Pseudomonadati</taxon>
        <taxon>Pseudomonadota</taxon>
        <taxon>Gammaproteobacteria</taxon>
        <taxon>Enterobacterales</taxon>
        <taxon>Enterobacteriaceae</taxon>
        <taxon>Salmonella</taxon>
    </lineage>
</organism>
<dbReference type="EMBL" id="RSTU01000035">
    <property type="protein sequence ID" value="MIT93417.1"/>
    <property type="molecule type" value="Genomic_DNA"/>
</dbReference>
<proteinExistence type="predicted"/>
<dbReference type="AlphaFoldDB" id="A0A402TR25"/>
<dbReference type="InterPro" id="IPR008258">
    <property type="entry name" value="Transglycosylase_SLT_dom_1"/>
</dbReference>
<evidence type="ECO:0000313" key="2">
    <source>
        <dbReference type="EMBL" id="MIT93417.1"/>
    </source>
</evidence>
<gene>
    <name evidence="2" type="ORF">ATP91_24575</name>
</gene>
<sequence length="220" mass="24432">MLTAATFLSLAIQCAPLVHPDTINDIAKTESGFNPYAIAEIVPLKNGGNRVVSHYPSSKEEGLKIVEEIKRNKHRYSVGVMQITNTNFPVYNVNADTMFNPCDNLRVAEKIIVDCYERGGTLKRALSCFYTGNFESGQKSESDFSGTSYIQRIGYVVPSTKQDKESESVKVHDPELTSNAIYPDRVVRGLLPEAINDKQTTINYPSHVVRGELALSVKKE</sequence>
<name>A0A402TR25_SALER</name>
<accession>A0A402TR25</accession>